<evidence type="ECO:0000256" key="1">
    <source>
        <dbReference type="SAM" id="MobiDB-lite"/>
    </source>
</evidence>
<evidence type="ECO:0000313" key="4">
    <source>
        <dbReference type="Proteomes" id="UP000749559"/>
    </source>
</evidence>
<dbReference type="Proteomes" id="UP000749559">
    <property type="component" value="Unassembled WGS sequence"/>
</dbReference>
<comment type="caution">
    <text evidence="3">The sequence shown here is derived from an EMBL/GenBank/DDBJ whole genome shotgun (WGS) entry which is preliminary data.</text>
</comment>
<sequence>SYGAAIAASNANSVEFQRGNIFILTTEGVMVSLDYLRLTTLLGVNATWVKNNYNSLDAELEKLCKFYDSPDLITMGKTSMDGKRSDHKWYHCLMKCQVSIPTENQIQPIYLGINRSERLIFFFVSNYIIQFDAKDDQRVCSSGSKLLHVNNAMLRGRTLLLQTLAAKPLRFFPKIDNVSTLVIAVVDGSDVEIHSEDWLRYPNIFLTSIGTSGAQIAQIRVIPPYHCLYQYDEMDNTTVIRDPISDRVIVMEDYTMQYDKMEDDYLPNGNEAVLRVNMCNETRVFVTTQERFESLASNLAYPDTSPFLTILLLGTLITSLVGLFCAVICARTRRRKRVRARQRVPIQDDDQNQSGPHEETPL</sequence>
<feature type="region of interest" description="Disordered" evidence="1">
    <location>
        <begin position="340"/>
        <end position="362"/>
    </location>
</feature>
<keyword evidence="4" id="KW-1185">Reference proteome</keyword>
<feature type="non-terminal residue" evidence="3">
    <location>
        <position position="1"/>
    </location>
</feature>
<evidence type="ECO:0000313" key="3">
    <source>
        <dbReference type="EMBL" id="CAH1793226.1"/>
    </source>
</evidence>
<protein>
    <submittedName>
        <fullName evidence="3">Uncharacterized protein</fullName>
    </submittedName>
</protein>
<proteinExistence type="predicted"/>
<organism evidence="3 4">
    <name type="scientific">Owenia fusiformis</name>
    <name type="common">Polychaete worm</name>
    <dbReference type="NCBI Taxonomy" id="6347"/>
    <lineage>
        <taxon>Eukaryota</taxon>
        <taxon>Metazoa</taxon>
        <taxon>Spiralia</taxon>
        <taxon>Lophotrochozoa</taxon>
        <taxon>Annelida</taxon>
        <taxon>Polychaeta</taxon>
        <taxon>Sedentaria</taxon>
        <taxon>Canalipalpata</taxon>
        <taxon>Sabellida</taxon>
        <taxon>Oweniida</taxon>
        <taxon>Oweniidae</taxon>
        <taxon>Owenia</taxon>
    </lineage>
</organism>
<dbReference type="AlphaFoldDB" id="A0A8S4PHM4"/>
<dbReference type="EMBL" id="CAIIXF020000008">
    <property type="protein sequence ID" value="CAH1793226.1"/>
    <property type="molecule type" value="Genomic_DNA"/>
</dbReference>
<feature type="transmembrane region" description="Helical" evidence="2">
    <location>
        <begin position="307"/>
        <end position="330"/>
    </location>
</feature>
<evidence type="ECO:0000256" key="2">
    <source>
        <dbReference type="SAM" id="Phobius"/>
    </source>
</evidence>
<name>A0A8S4PHM4_OWEFU</name>
<keyword evidence="2" id="KW-1133">Transmembrane helix</keyword>
<reference evidence="3" key="1">
    <citation type="submission" date="2022-03" db="EMBL/GenBank/DDBJ databases">
        <authorList>
            <person name="Martin C."/>
        </authorList>
    </citation>
    <scope>NUCLEOTIDE SEQUENCE</scope>
</reference>
<accession>A0A8S4PHM4</accession>
<gene>
    <name evidence="3" type="ORF">OFUS_LOCUS18104</name>
</gene>
<keyword evidence="2" id="KW-0472">Membrane</keyword>
<keyword evidence="2" id="KW-0812">Transmembrane</keyword>